<evidence type="ECO:0000256" key="1">
    <source>
        <dbReference type="SAM" id="MobiDB-lite"/>
    </source>
</evidence>
<accession>A0A0F9CHM3</accession>
<gene>
    <name evidence="2" type="ORF">LCGC14_2400350</name>
</gene>
<proteinExistence type="predicted"/>
<reference evidence="2" key="1">
    <citation type="journal article" date="2015" name="Nature">
        <title>Complex archaea that bridge the gap between prokaryotes and eukaryotes.</title>
        <authorList>
            <person name="Spang A."/>
            <person name="Saw J.H."/>
            <person name="Jorgensen S.L."/>
            <person name="Zaremba-Niedzwiedzka K."/>
            <person name="Martijn J."/>
            <person name="Lind A.E."/>
            <person name="van Eijk R."/>
            <person name="Schleper C."/>
            <person name="Guy L."/>
            <person name="Ettema T.J."/>
        </authorList>
    </citation>
    <scope>NUCLEOTIDE SEQUENCE</scope>
</reference>
<sequence length="88" mass="9785">MKVVLGKMYKDRISGFTGVAIARTEYLFGCVRVMVEPTKLKKDGDFLPDGWFDEERLVAIKGKTIKHKPTVDPAGPGKVAPSRDARSY</sequence>
<comment type="caution">
    <text evidence="2">The sequence shown here is derived from an EMBL/GenBank/DDBJ whole genome shotgun (WGS) entry which is preliminary data.</text>
</comment>
<dbReference type="AlphaFoldDB" id="A0A0F9CHM3"/>
<feature type="region of interest" description="Disordered" evidence="1">
    <location>
        <begin position="67"/>
        <end position="88"/>
    </location>
</feature>
<evidence type="ECO:0000313" key="2">
    <source>
        <dbReference type="EMBL" id="KKL25932.1"/>
    </source>
</evidence>
<name>A0A0F9CHM3_9ZZZZ</name>
<protein>
    <submittedName>
        <fullName evidence="2">Uncharacterized protein</fullName>
    </submittedName>
</protein>
<dbReference type="EMBL" id="LAZR01036028">
    <property type="protein sequence ID" value="KKL25932.1"/>
    <property type="molecule type" value="Genomic_DNA"/>
</dbReference>
<organism evidence="2">
    <name type="scientific">marine sediment metagenome</name>
    <dbReference type="NCBI Taxonomy" id="412755"/>
    <lineage>
        <taxon>unclassified sequences</taxon>
        <taxon>metagenomes</taxon>
        <taxon>ecological metagenomes</taxon>
    </lineage>
</organism>